<organism evidence="3 4">
    <name type="scientific">Komagataeibacter europaeus</name>
    <name type="common">Gluconacetobacter europaeus</name>
    <dbReference type="NCBI Taxonomy" id="33995"/>
    <lineage>
        <taxon>Bacteria</taxon>
        <taxon>Pseudomonadati</taxon>
        <taxon>Pseudomonadota</taxon>
        <taxon>Alphaproteobacteria</taxon>
        <taxon>Acetobacterales</taxon>
        <taxon>Acetobacteraceae</taxon>
        <taxon>Komagataeibacter</taxon>
    </lineage>
</organism>
<dbReference type="PATRIC" id="fig|33995.3.peg.2578"/>
<dbReference type="SUPFAM" id="SSF48208">
    <property type="entry name" value="Six-hairpin glycosidases"/>
    <property type="match status" value="1"/>
</dbReference>
<dbReference type="InterPro" id="IPR008928">
    <property type="entry name" value="6-hairpin_glycosidase_sf"/>
</dbReference>
<keyword evidence="4" id="KW-1185">Reference proteome</keyword>
<sequence length="234" mass="26072">MREIFHAQNGGFLDAAPPYDAVRRQNPHMHLLEAYLALFEATGNEVYRNFASELVELGIGRFIEPNTSLLLEDFDSNWKPLEPFGHNRAEPGHLFEWSWLLQEYLRLYADAKEADKIHGVAKALHQTALVHTNGTVPAVIRNGVAESGAVINADTRIWPQTEFMRSLALTVPKQKLETDILLASVLGNFSTCYIPASLHGGWIDRLSADGKSVMDHMPASSLYHIYGAVCELSS</sequence>
<gene>
    <name evidence="3" type="ORF">KOEU_23130</name>
</gene>
<reference evidence="3" key="1">
    <citation type="submission" date="2015-08" db="EMBL/GenBank/DDBJ databases">
        <title>Draft genome sequence of Komagataeibacter europaeus CECT 8546 a cellulose producer strain from vinegar produced by the traditional method.</title>
        <authorList>
            <person name="Poehlein A."/>
            <person name="Valera M.J."/>
            <person name="Haack F.S."/>
            <person name="Mas A."/>
            <person name="Daniel R."/>
            <person name="Streit W.R."/>
            <person name="Mateo E."/>
        </authorList>
    </citation>
    <scope>NUCLEOTIDE SEQUENCE [LARGE SCALE GENOMIC DNA]</scope>
    <source>
        <strain evidence="3">CECT 8546</strain>
    </source>
</reference>
<proteinExistence type="inferred from homology"/>
<dbReference type="InterPro" id="IPR012341">
    <property type="entry name" value="6hp_glycosidase-like_sf"/>
</dbReference>
<dbReference type="AlphaFoldDB" id="A0A0M0EG71"/>
<dbReference type="EC" id="5.1.3.11" evidence="3"/>
<dbReference type="InterPro" id="IPR010819">
    <property type="entry name" value="AGE/CE"/>
</dbReference>
<keyword evidence="2 3" id="KW-0413">Isomerase</keyword>
<evidence type="ECO:0000256" key="1">
    <source>
        <dbReference type="ARBA" id="ARBA00008558"/>
    </source>
</evidence>
<dbReference type="GO" id="GO:0005975">
    <property type="term" value="P:carbohydrate metabolic process"/>
    <property type="evidence" value="ECO:0007669"/>
    <property type="project" value="InterPro"/>
</dbReference>
<dbReference type="Proteomes" id="UP000037566">
    <property type="component" value="Unassembled WGS sequence"/>
</dbReference>
<comment type="caution">
    <text evidence="3">The sequence shown here is derived from an EMBL/GenBank/DDBJ whole genome shotgun (WGS) entry which is preliminary data.</text>
</comment>
<accession>A0A0M0EG71</accession>
<name>A0A0M0EG71_KOMEU</name>
<dbReference type="STRING" id="33995.KOEU_23130"/>
<evidence type="ECO:0000256" key="2">
    <source>
        <dbReference type="ARBA" id="ARBA00023235"/>
    </source>
</evidence>
<dbReference type="PANTHER" id="PTHR15108">
    <property type="entry name" value="N-ACYLGLUCOSAMINE-2-EPIMERASE"/>
    <property type="match status" value="1"/>
</dbReference>
<dbReference type="GO" id="GO:0047736">
    <property type="term" value="F:cellobiose epimerase activity"/>
    <property type="evidence" value="ECO:0007669"/>
    <property type="project" value="UniProtKB-EC"/>
</dbReference>
<comment type="similarity">
    <text evidence="1">Belongs to the N-acylglucosamine 2-epimerase family.</text>
</comment>
<dbReference type="EMBL" id="LHUQ01000013">
    <property type="protein sequence ID" value="KON64243.1"/>
    <property type="molecule type" value="Genomic_DNA"/>
</dbReference>
<evidence type="ECO:0000313" key="4">
    <source>
        <dbReference type="Proteomes" id="UP000037566"/>
    </source>
</evidence>
<dbReference type="Gene3D" id="1.50.10.10">
    <property type="match status" value="1"/>
</dbReference>
<dbReference type="Pfam" id="PF07221">
    <property type="entry name" value="GlcNAc_2-epim"/>
    <property type="match status" value="1"/>
</dbReference>
<protein>
    <submittedName>
        <fullName evidence="3">Cellobiose 2-epimerase</fullName>
        <ecNumber evidence="3">5.1.3.11</ecNumber>
    </submittedName>
</protein>
<evidence type="ECO:0000313" key="3">
    <source>
        <dbReference type="EMBL" id="KON64243.1"/>
    </source>
</evidence>